<evidence type="ECO:0000256" key="8">
    <source>
        <dbReference type="PIRSR" id="PIRSR615500-1"/>
    </source>
</evidence>
<evidence type="ECO:0000256" key="1">
    <source>
        <dbReference type="ARBA" id="ARBA00011073"/>
    </source>
</evidence>
<dbReference type="AlphaFoldDB" id="A0A5C6G512"/>
<dbReference type="Gene3D" id="3.40.50.200">
    <property type="entry name" value="Peptidase S8/S53 domain"/>
    <property type="match status" value="1"/>
</dbReference>
<evidence type="ECO:0000256" key="3">
    <source>
        <dbReference type="ARBA" id="ARBA00022525"/>
    </source>
</evidence>
<evidence type="ECO:0000256" key="10">
    <source>
        <dbReference type="SAM" id="SignalP"/>
    </source>
</evidence>
<dbReference type="Proteomes" id="UP000317257">
    <property type="component" value="Unassembled WGS sequence"/>
</dbReference>
<dbReference type="GO" id="GO:0004252">
    <property type="term" value="F:serine-type endopeptidase activity"/>
    <property type="evidence" value="ECO:0007669"/>
    <property type="project" value="UniProtKB-UniRule"/>
</dbReference>
<dbReference type="EMBL" id="SBHS01000053">
    <property type="protein sequence ID" value="TWU71083.1"/>
    <property type="molecule type" value="Genomic_DNA"/>
</dbReference>
<evidence type="ECO:0000313" key="14">
    <source>
        <dbReference type="EMBL" id="TWU71083.1"/>
    </source>
</evidence>
<keyword evidence="4 9" id="KW-0645">Protease</keyword>
<dbReference type="InterPro" id="IPR036852">
    <property type="entry name" value="Peptidase_S8/S53_dom_sf"/>
</dbReference>
<dbReference type="PROSITE" id="PS00136">
    <property type="entry name" value="SUBTILASE_ASP"/>
    <property type="match status" value="1"/>
</dbReference>
<keyword evidence="2" id="KW-0134">Cell wall</keyword>
<feature type="signal peptide" evidence="10">
    <location>
        <begin position="1"/>
        <end position="21"/>
    </location>
</feature>
<evidence type="ECO:0000259" key="12">
    <source>
        <dbReference type="Pfam" id="PF02225"/>
    </source>
</evidence>
<keyword evidence="6 9" id="KW-0378">Hydrolase</keyword>
<evidence type="ECO:0000259" key="11">
    <source>
        <dbReference type="Pfam" id="PF00082"/>
    </source>
</evidence>
<dbReference type="PANTHER" id="PTHR43806:SF66">
    <property type="entry name" value="SERIN ENDOPEPTIDASE"/>
    <property type="match status" value="1"/>
</dbReference>
<dbReference type="GO" id="GO:0016020">
    <property type="term" value="C:membrane"/>
    <property type="evidence" value="ECO:0007669"/>
    <property type="project" value="InterPro"/>
</dbReference>
<protein>
    <recommendedName>
        <fullName evidence="16">Subtilisin-like serine protease PR1C</fullName>
    </recommendedName>
</protein>
<dbReference type="Pfam" id="PF06280">
    <property type="entry name" value="fn3_5"/>
    <property type="match status" value="1"/>
</dbReference>
<dbReference type="InterPro" id="IPR022398">
    <property type="entry name" value="Peptidase_S8_His-AS"/>
</dbReference>
<dbReference type="Pfam" id="PF02225">
    <property type="entry name" value="PA"/>
    <property type="match status" value="1"/>
</dbReference>
<feature type="active site" description="Charge relay system" evidence="8 9">
    <location>
        <position position="526"/>
    </location>
</feature>
<evidence type="ECO:0000259" key="13">
    <source>
        <dbReference type="Pfam" id="PF06280"/>
    </source>
</evidence>
<sequence>MVRLGSAVPLLAAVFSAIASASVVPGAFIFEFQEGQNTAPALDTLRKNGDVRMDLDFELFRGVSVQFHDVEKAGEVVDSLAAMSAIRRYWPVTLHRVPKAQLHWTGNPDVGNNLETRDNSTKRGILSAHAMTQIDKLHAKGYTGKGIHIAVIDSGIDYKHPSLGGCFGKDCLVTKGFDFVGDKYNGTNKPVPDNDPMDCHGHGTHVAGIIAANDQKFGFTGGAPGVTLGAYRVFGCAGTVTSDIVIAALNRAYADKANIITLSIGGPNGWKQNAWAVAASRIVARGVVITASAGNNGANGIFFASSGSSGEGVAAIASFDNEYTPTLVNYGNVTDKDGKPREFSYVLGNPDEFNTTLPLWLGALDAAADTHFCEPLPADTPDLSKYIVLIRRGNCKLNGKASNAASHGARHIIFYGNVDGYPPKISIKKSLKLHGVGSVDKQTGEAWAAQLRAGEKVILSLGSKRDTRFTLTTHKNSVSGGALSTFTAWGPTWNMDVKPQFGAPGGHILSTWPRAKGSYAVSSGTSMACPLAASIYALVAEARGTLEPTMIQNLLSVNAKPQFFHDGSHFYSQLAPVPQQGGGLIQAYDTAFATTQIYPSSLSFNESIHRIRTATIVIENNRRAWITYNVSYVSSPTVAAFQNHSRQIDPFPGDFLKHSAEITFNAKEFTVGLNDKALVRVSIKTPRVPPSRLPVWSGYIFINGSDGKSFSVPYQGLVGNLRKHYVLDQNATYICRNGDVEMKPLEANTVFTIPRPPNTDKASLPAIVFAPSLGSSRMQLHAVAVSKSGNIFTPLGQIKNSPVEYVSRAKDSMEWDGRLSNDVLVPEGRYQIVVKMLRLYGNEKKAEDWDESTTPPFGLKYAEE</sequence>
<dbReference type="PANTHER" id="PTHR43806">
    <property type="entry name" value="PEPTIDASE S8"/>
    <property type="match status" value="1"/>
</dbReference>
<evidence type="ECO:0000256" key="5">
    <source>
        <dbReference type="ARBA" id="ARBA00022729"/>
    </source>
</evidence>
<dbReference type="InterPro" id="IPR023827">
    <property type="entry name" value="Peptidase_S8_Asp-AS"/>
</dbReference>
<dbReference type="SUPFAM" id="SSF52743">
    <property type="entry name" value="Subtilisin-like"/>
    <property type="match status" value="1"/>
</dbReference>
<feature type="domain" description="C5a peptidase/Subtilisin-like protease SBT2-like Fn3-like" evidence="13">
    <location>
        <begin position="604"/>
        <end position="714"/>
    </location>
</feature>
<evidence type="ECO:0000256" key="9">
    <source>
        <dbReference type="PROSITE-ProRule" id="PRU01240"/>
    </source>
</evidence>
<evidence type="ECO:0000313" key="15">
    <source>
        <dbReference type="Proteomes" id="UP000317257"/>
    </source>
</evidence>
<dbReference type="InterPro" id="IPR010435">
    <property type="entry name" value="C5a/SBT2-like_Fn3"/>
</dbReference>
<dbReference type="Pfam" id="PF00082">
    <property type="entry name" value="Peptidase_S8"/>
    <property type="match status" value="1"/>
</dbReference>
<name>A0A5C6G512_METRR</name>
<dbReference type="CDD" id="cd07489">
    <property type="entry name" value="Peptidases_S8_5"/>
    <property type="match status" value="1"/>
</dbReference>
<evidence type="ECO:0000256" key="6">
    <source>
        <dbReference type="ARBA" id="ARBA00022801"/>
    </source>
</evidence>
<comment type="similarity">
    <text evidence="1 9">Belongs to the peptidase S8 family.</text>
</comment>
<dbReference type="GO" id="GO:0006508">
    <property type="term" value="P:proteolysis"/>
    <property type="evidence" value="ECO:0007669"/>
    <property type="project" value="UniProtKB-KW"/>
</dbReference>
<dbReference type="SUPFAM" id="SSF52025">
    <property type="entry name" value="PA domain"/>
    <property type="match status" value="1"/>
</dbReference>
<reference evidence="15" key="1">
    <citation type="submission" date="2018-12" db="EMBL/GenBank/DDBJ databases">
        <title>The complete genome of Metarhizium rileyi, a key fungal pathogen of Lepidoptera.</title>
        <authorList>
            <person name="Binneck E."/>
            <person name="Lastra C.C.L."/>
            <person name="Sosa-Gomez D.R."/>
        </authorList>
    </citation>
    <scope>NUCLEOTIDE SEQUENCE [LARGE SCALE GENOMIC DNA]</scope>
    <source>
        <strain evidence="15">Cep018-CH2</strain>
    </source>
</reference>
<dbReference type="InterPro" id="IPR015500">
    <property type="entry name" value="Peptidase_S8_subtilisin-rel"/>
</dbReference>
<feature type="active site" description="Charge relay system" evidence="8 9">
    <location>
        <position position="202"/>
    </location>
</feature>
<dbReference type="InterPro" id="IPR003137">
    <property type="entry name" value="PA_domain"/>
</dbReference>
<feature type="domain" description="PA" evidence="12">
    <location>
        <begin position="379"/>
        <end position="426"/>
    </location>
</feature>
<dbReference type="InterPro" id="IPR000209">
    <property type="entry name" value="Peptidase_S8/S53_dom"/>
</dbReference>
<feature type="chain" id="PRO_5022833839" description="Subtilisin-like serine protease PR1C" evidence="10">
    <location>
        <begin position="22"/>
        <end position="864"/>
    </location>
</feature>
<dbReference type="PROSITE" id="PS51892">
    <property type="entry name" value="SUBTILASE"/>
    <property type="match status" value="1"/>
</dbReference>
<organism evidence="14 15">
    <name type="scientific">Metarhizium rileyi (strain RCEF 4871)</name>
    <name type="common">Nomuraea rileyi</name>
    <dbReference type="NCBI Taxonomy" id="1649241"/>
    <lineage>
        <taxon>Eukaryota</taxon>
        <taxon>Fungi</taxon>
        <taxon>Dikarya</taxon>
        <taxon>Ascomycota</taxon>
        <taxon>Pezizomycotina</taxon>
        <taxon>Sordariomycetes</taxon>
        <taxon>Hypocreomycetidae</taxon>
        <taxon>Hypocreales</taxon>
        <taxon>Clavicipitaceae</taxon>
        <taxon>Metarhizium</taxon>
    </lineage>
</organism>
<dbReference type="PROSITE" id="PS00137">
    <property type="entry name" value="SUBTILASE_HIS"/>
    <property type="match status" value="1"/>
</dbReference>
<dbReference type="InterPro" id="IPR046450">
    <property type="entry name" value="PA_dom_sf"/>
</dbReference>
<dbReference type="PRINTS" id="PR00723">
    <property type="entry name" value="SUBTILISIN"/>
</dbReference>
<keyword evidence="3" id="KW-0964">Secreted</keyword>
<comment type="caution">
    <text evidence="14">The sequence shown here is derived from an EMBL/GenBank/DDBJ whole genome shotgun (WGS) entry which is preliminary data.</text>
</comment>
<evidence type="ECO:0008006" key="16">
    <source>
        <dbReference type="Google" id="ProtNLM"/>
    </source>
</evidence>
<keyword evidence="7 9" id="KW-0720">Serine protease</keyword>
<feature type="domain" description="Peptidase S8/S53" evidence="11">
    <location>
        <begin position="144"/>
        <end position="560"/>
    </location>
</feature>
<dbReference type="InterPro" id="IPR034187">
    <property type="entry name" value="Peptidases_S8_5"/>
</dbReference>
<gene>
    <name evidence="14" type="ORF">ED733_002206</name>
</gene>
<feature type="active site" description="Charge relay system" evidence="8 9">
    <location>
        <position position="153"/>
    </location>
</feature>
<dbReference type="InterPro" id="IPR050131">
    <property type="entry name" value="Peptidase_S8_subtilisin-like"/>
</dbReference>
<evidence type="ECO:0000256" key="2">
    <source>
        <dbReference type="ARBA" id="ARBA00022512"/>
    </source>
</evidence>
<accession>A0A5C6G512</accession>
<evidence type="ECO:0000256" key="4">
    <source>
        <dbReference type="ARBA" id="ARBA00022670"/>
    </source>
</evidence>
<keyword evidence="5 10" id="KW-0732">Signal</keyword>
<evidence type="ECO:0000256" key="7">
    <source>
        <dbReference type="ARBA" id="ARBA00022825"/>
    </source>
</evidence>
<dbReference type="Gene3D" id="3.50.30.30">
    <property type="match status" value="1"/>
</dbReference>
<proteinExistence type="inferred from homology"/>